<keyword evidence="1" id="KW-0175">Coiled coil</keyword>
<sequence length="852" mass="93340">MQCCCGRSDCAYLENNNAALGGLERDLETAARLGQALLDRHEAYVKDSQAEQARLSSYVACLENEKSSLQDVNHRMVVENRELLQKLEGLNTTFGESGKRVQELEALLQDCEQEIRRLNGLTRRTQELELKMLDVEKECADITKQFEDGKLETRSTIARWKESERKVRELEQEVQKIEWSARVDREKHEEIVARMERDRALERELGLSEGRLKATAAVQNMQREGPQKQVVSNFVRDILQDNANLQAGIAELRELLQTSNDEVQGLREQIMLHQPVEDESTPMPTRQLSLHDELASSQSLPKKVQQEVHVHHHYHTKLGAKKEKLPIRKTPRATPRRKALMPSAFTSSPSTSGRSTPVMRPQRYVTSPAVPLSMPQAKDNRWSMQSVATNSTYLSSMASSPRSYFDRNSSIFDRVEREEESSRPTSPESFTIASPMPFKPRVRPDGRELSVFEEESSDEVDLEPMEPTISDDAPGLETTYAEPMFTDSQDDTLSHMVLTPKSSTNLHYPADQDLTPRASQPSIPEPPAPPDTSQNGNTLTDTSPSSVAAIKQESPPIMQDDQRSLEPEPPQQLTHPSSSHVPEIRPSIRRSNSHDSLLSISGMDIHLAQHPHSSSSALRLLGSASFSANKHHFAPKPTTLRQPLTSASQPLASVTQYTATSRPGLDNISASMQALSGIRKEAQQTQTQNSRGLIGSVGGWVTSKWGRAPTGMKSAADLRSVATVSTSSASTFSRPSLTTSHFATTPTLQVVKSSDASTLSAGTSSTVKSNDTAGKRSVSSNALSIPTPSSDETSSTDSMSGSLGAGTFFGRPPGINQLGPIPGFAAAVAAKRVPTTVTPTVDVGGLTESLAE</sequence>
<feature type="region of interest" description="Disordered" evidence="2">
    <location>
        <begin position="753"/>
        <end position="808"/>
    </location>
</feature>
<feature type="region of interest" description="Disordered" evidence="2">
    <location>
        <begin position="414"/>
        <end position="585"/>
    </location>
</feature>
<feature type="compositionally biased region" description="Basic residues" evidence="2">
    <location>
        <begin position="330"/>
        <end position="339"/>
    </location>
</feature>
<feature type="region of interest" description="Disordered" evidence="2">
    <location>
        <begin position="330"/>
        <end position="361"/>
    </location>
</feature>
<gene>
    <name evidence="3" type="ORF">LTR24_002880</name>
</gene>
<evidence type="ECO:0000256" key="2">
    <source>
        <dbReference type="SAM" id="MobiDB-lite"/>
    </source>
</evidence>
<feature type="compositionally biased region" description="Polar residues" evidence="2">
    <location>
        <begin position="753"/>
        <end position="783"/>
    </location>
</feature>
<feature type="compositionally biased region" description="Acidic residues" evidence="2">
    <location>
        <begin position="451"/>
        <end position="464"/>
    </location>
</feature>
<feature type="compositionally biased region" description="Low complexity" evidence="2">
    <location>
        <begin position="784"/>
        <end position="802"/>
    </location>
</feature>
<feature type="compositionally biased region" description="Polar residues" evidence="2">
    <location>
        <begin position="571"/>
        <end position="580"/>
    </location>
</feature>
<name>A0ABR0KHP8_9EURO</name>
<evidence type="ECO:0000313" key="3">
    <source>
        <dbReference type="EMBL" id="KAK5095916.1"/>
    </source>
</evidence>
<feature type="compositionally biased region" description="Low complexity" evidence="2">
    <location>
        <begin position="342"/>
        <end position="357"/>
    </location>
</feature>
<organism evidence="3 4">
    <name type="scientific">Lithohypha guttulata</name>
    <dbReference type="NCBI Taxonomy" id="1690604"/>
    <lineage>
        <taxon>Eukaryota</taxon>
        <taxon>Fungi</taxon>
        <taxon>Dikarya</taxon>
        <taxon>Ascomycota</taxon>
        <taxon>Pezizomycotina</taxon>
        <taxon>Eurotiomycetes</taxon>
        <taxon>Chaetothyriomycetidae</taxon>
        <taxon>Chaetothyriales</taxon>
        <taxon>Trichomeriaceae</taxon>
        <taxon>Lithohypha</taxon>
    </lineage>
</organism>
<reference evidence="3 4" key="1">
    <citation type="submission" date="2023-08" db="EMBL/GenBank/DDBJ databases">
        <title>Black Yeasts Isolated from many extreme environments.</title>
        <authorList>
            <person name="Coleine C."/>
            <person name="Stajich J.E."/>
            <person name="Selbmann L."/>
        </authorList>
    </citation>
    <scope>NUCLEOTIDE SEQUENCE [LARGE SCALE GENOMIC DNA]</scope>
    <source>
        <strain evidence="3 4">CCFEE 5885</strain>
    </source>
</reference>
<accession>A0ABR0KHP8</accession>
<evidence type="ECO:0000313" key="4">
    <source>
        <dbReference type="Proteomes" id="UP001345013"/>
    </source>
</evidence>
<dbReference type="Proteomes" id="UP001345013">
    <property type="component" value="Unassembled WGS sequence"/>
</dbReference>
<feature type="coiled-coil region" evidence="1">
    <location>
        <begin position="235"/>
        <end position="269"/>
    </location>
</feature>
<feature type="compositionally biased region" description="Polar residues" evidence="2">
    <location>
        <begin position="531"/>
        <end position="546"/>
    </location>
</feature>
<feature type="coiled-coil region" evidence="1">
    <location>
        <begin position="101"/>
        <end position="180"/>
    </location>
</feature>
<comment type="caution">
    <text evidence="3">The sequence shown here is derived from an EMBL/GenBank/DDBJ whole genome shotgun (WGS) entry which is preliminary data.</text>
</comment>
<dbReference type="EMBL" id="JAVRRG010000025">
    <property type="protein sequence ID" value="KAK5095916.1"/>
    <property type="molecule type" value="Genomic_DNA"/>
</dbReference>
<evidence type="ECO:0000256" key="1">
    <source>
        <dbReference type="SAM" id="Coils"/>
    </source>
</evidence>
<keyword evidence="4" id="KW-1185">Reference proteome</keyword>
<protein>
    <submittedName>
        <fullName evidence="3">Uncharacterized protein</fullName>
    </submittedName>
</protein>
<proteinExistence type="predicted"/>